<gene>
    <name evidence="3" type="ORF">AGR13a_Lc110125</name>
</gene>
<feature type="chain" id="PRO_5045392443" evidence="1">
    <location>
        <begin position="27"/>
        <end position="344"/>
    </location>
</feature>
<proteinExistence type="predicted"/>
<organism evidence="3 4">
    <name type="scientific">Agrobacterium genomosp. 13 str. CFBP 6927</name>
    <dbReference type="NCBI Taxonomy" id="1183428"/>
    <lineage>
        <taxon>Bacteria</taxon>
        <taxon>Pseudomonadati</taxon>
        <taxon>Pseudomonadota</taxon>
        <taxon>Alphaproteobacteria</taxon>
        <taxon>Hyphomicrobiales</taxon>
        <taxon>Rhizobiaceae</taxon>
        <taxon>Rhizobium/Agrobacterium group</taxon>
        <taxon>Agrobacterium</taxon>
        <taxon>Agrobacterium tumefaciens complex</taxon>
    </lineage>
</organism>
<feature type="signal peptide" evidence="1">
    <location>
        <begin position="1"/>
        <end position="26"/>
    </location>
</feature>
<dbReference type="CDD" id="cd13641">
    <property type="entry name" value="PBP2_HisX_like"/>
    <property type="match status" value="1"/>
</dbReference>
<dbReference type="Proteomes" id="UP000191812">
    <property type="component" value="Unassembled WGS sequence"/>
</dbReference>
<evidence type="ECO:0000259" key="2">
    <source>
        <dbReference type="Pfam" id="PF04069"/>
    </source>
</evidence>
<dbReference type="InterPro" id="IPR007210">
    <property type="entry name" value="ABC_Gly_betaine_transp_sub-bd"/>
</dbReference>
<dbReference type="Pfam" id="PF04069">
    <property type="entry name" value="OpuAC"/>
    <property type="match status" value="1"/>
</dbReference>
<evidence type="ECO:0000256" key="1">
    <source>
        <dbReference type="SAM" id="SignalP"/>
    </source>
</evidence>
<dbReference type="SUPFAM" id="SSF53850">
    <property type="entry name" value="Periplasmic binding protein-like II"/>
    <property type="match status" value="1"/>
</dbReference>
<name>A0ABM9VJE2_9HYPH</name>
<dbReference type="Gene3D" id="3.10.105.10">
    <property type="entry name" value="Dipeptide-binding Protein, Domain 3"/>
    <property type="match status" value="1"/>
</dbReference>
<keyword evidence="1" id="KW-0732">Signal</keyword>
<dbReference type="RefSeq" id="WP_035227507.1">
    <property type="nucleotide sequence ID" value="NZ_LT009757.1"/>
</dbReference>
<sequence length="344" mass="37407">MLNTKLRLALITSALLMGGSMGTAHASYCGDGKTVTFAGLAWESGDFITRVIETILSKGYECKTDTIPGNSVTLEQAVSQNDVQIFAEEWVGRSEVWKKAVSEGTGLNIGAPIVGASEGWYVPAFVVKGDEKRGIKPLVPDLKSVEQLKDPEVVKIFSDPEEPSKGRFLNCPFGWTCEGESTIKLTDYGIQDLYVNFRPGSGSALDSAITSSYLQGQPVLFYYWTPTAIMGKFELIRLDAPEYSDACREQVKGGGSNREGACALSPMEVAYGVNANFAKEAPEIIEVLKKATFPLDEVNKTLAYMVDNGADGATVANRFLKEKGDIWHAWVSDEARTKIEASLK</sequence>
<evidence type="ECO:0000313" key="4">
    <source>
        <dbReference type="Proteomes" id="UP000191812"/>
    </source>
</evidence>
<evidence type="ECO:0000313" key="3">
    <source>
        <dbReference type="EMBL" id="CUX49475.1"/>
    </source>
</evidence>
<protein>
    <submittedName>
        <fullName evidence="3">ABC-type glycine betaine transport, periplasmic subunit</fullName>
    </submittedName>
</protein>
<feature type="domain" description="ABC-type glycine betaine transport system substrate-binding" evidence="2">
    <location>
        <begin position="33"/>
        <end position="322"/>
    </location>
</feature>
<dbReference type="EMBL" id="FBWH01000037">
    <property type="protein sequence ID" value="CUX49475.1"/>
    <property type="molecule type" value="Genomic_DNA"/>
</dbReference>
<comment type="caution">
    <text evidence="3">The sequence shown here is derived from an EMBL/GenBank/DDBJ whole genome shotgun (WGS) entry which is preliminary data.</text>
</comment>
<reference evidence="3 4" key="1">
    <citation type="submission" date="2016-01" db="EMBL/GenBank/DDBJ databases">
        <authorList>
            <person name="Regsiter A."/>
            <person name="william w."/>
        </authorList>
    </citation>
    <scope>NUCLEOTIDE SEQUENCE [LARGE SCALE GENOMIC DNA]</scope>
    <source>
        <strain evidence="3 4">CFBP 6927</strain>
    </source>
</reference>
<keyword evidence="4" id="KW-1185">Reference proteome</keyword>
<dbReference type="Gene3D" id="3.40.190.100">
    <property type="entry name" value="Glycine betaine-binding periplasmic protein, domain 2"/>
    <property type="match status" value="1"/>
</dbReference>
<accession>A0ABM9VJE2</accession>